<dbReference type="STRING" id="543379.A0A232EQ07"/>
<protein>
    <recommendedName>
        <fullName evidence="3">BTB domain-containing protein</fullName>
    </recommendedName>
</protein>
<comment type="caution">
    <text evidence="1">The sequence shown here is derived from an EMBL/GenBank/DDBJ whole genome shotgun (WGS) entry which is preliminary data.</text>
</comment>
<dbReference type="SUPFAM" id="SSF54695">
    <property type="entry name" value="POZ domain"/>
    <property type="match status" value="1"/>
</dbReference>
<accession>A0A232EQ07</accession>
<evidence type="ECO:0000313" key="2">
    <source>
        <dbReference type="Proteomes" id="UP000215335"/>
    </source>
</evidence>
<gene>
    <name evidence="1" type="ORF">TSAR_011604</name>
</gene>
<evidence type="ECO:0000313" key="1">
    <source>
        <dbReference type="EMBL" id="OXU20428.1"/>
    </source>
</evidence>
<organism evidence="1 2">
    <name type="scientific">Trichomalopsis sarcophagae</name>
    <dbReference type="NCBI Taxonomy" id="543379"/>
    <lineage>
        <taxon>Eukaryota</taxon>
        <taxon>Metazoa</taxon>
        <taxon>Ecdysozoa</taxon>
        <taxon>Arthropoda</taxon>
        <taxon>Hexapoda</taxon>
        <taxon>Insecta</taxon>
        <taxon>Pterygota</taxon>
        <taxon>Neoptera</taxon>
        <taxon>Endopterygota</taxon>
        <taxon>Hymenoptera</taxon>
        <taxon>Apocrita</taxon>
        <taxon>Proctotrupomorpha</taxon>
        <taxon>Chalcidoidea</taxon>
        <taxon>Pteromalidae</taxon>
        <taxon>Pteromalinae</taxon>
        <taxon>Trichomalopsis</taxon>
    </lineage>
</organism>
<dbReference type="InterPro" id="IPR011333">
    <property type="entry name" value="SKP1/BTB/POZ_sf"/>
</dbReference>
<reference evidence="1 2" key="1">
    <citation type="journal article" date="2017" name="Curr. Biol.">
        <title>The Evolution of Venom by Co-option of Single-Copy Genes.</title>
        <authorList>
            <person name="Martinson E.O."/>
            <person name="Mrinalini"/>
            <person name="Kelkar Y.D."/>
            <person name="Chang C.H."/>
            <person name="Werren J.H."/>
        </authorList>
    </citation>
    <scope>NUCLEOTIDE SEQUENCE [LARGE SCALE GENOMIC DNA]</scope>
    <source>
        <strain evidence="1 2">Alberta</strain>
        <tissue evidence="1">Whole body</tissue>
    </source>
</reference>
<keyword evidence="2" id="KW-1185">Reference proteome</keyword>
<dbReference type="Proteomes" id="UP000215335">
    <property type="component" value="Unassembled WGS sequence"/>
</dbReference>
<sequence length="198" mass="23134">MDTRFNTPAIRVSSVFVSENWAVTQLEELAFKYTWRINNFALIKLKEDGYINSPILWPSGNKSFELKFSLHLSNRNMQFYLNYRSNDQVHINYLVAVGPNKFNDTETLEKNKSVRLFYIEDDLDIFKNYGNLTIYCEIHALYKIVQNSGKKLDQCTSMQTKSVESKLSSNLLDLLENEKFSDITIIVENNEIRAHKNI</sequence>
<proteinExistence type="predicted"/>
<dbReference type="Gene3D" id="3.30.710.10">
    <property type="entry name" value="Potassium Channel Kv1.1, Chain A"/>
    <property type="match status" value="1"/>
</dbReference>
<dbReference type="SUPFAM" id="SSF49599">
    <property type="entry name" value="TRAF domain-like"/>
    <property type="match status" value="1"/>
</dbReference>
<dbReference type="AlphaFoldDB" id="A0A232EQ07"/>
<evidence type="ECO:0008006" key="3">
    <source>
        <dbReference type="Google" id="ProtNLM"/>
    </source>
</evidence>
<dbReference type="EMBL" id="NNAY01002864">
    <property type="protein sequence ID" value="OXU20428.1"/>
    <property type="molecule type" value="Genomic_DNA"/>
</dbReference>
<name>A0A232EQ07_9HYME</name>